<dbReference type="RefSeq" id="WP_191842937.1">
    <property type="nucleotide sequence ID" value="NZ_JAAOTI010000027.1"/>
</dbReference>
<name>A0A8J3K0Z2_9ACTN</name>
<feature type="transmembrane region" description="Helical" evidence="2">
    <location>
        <begin position="160"/>
        <end position="182"/>
    </location>
</feature>
<accession>A0A8J3K0Z2</accession>
<keyword evidence="4" id="KW-1185">Reference proteome</keyword>
<gene>
    <name evidence="3" type="ORF">Cch02nite_81110</name>
</gene>
<dbReference type="EMBL" id="BONG01000109">
    <property type="protein sequence ID" value="GIF94667.1"/>
    <property type="molecule type" value="Genomic_DNA"/>
</dbReference>
<sequence length="267" mass="29499">MRINLPTPRTLVRFLLCFVAGLHVLSLGGNYLYHGLGYHNVIPAFAWWTTFFNVDKEKNLPTWFSGALLLLTAYVLWEIANSVRGRGEKYAKHWRILSVVFAFLSMDEITQMHEMSRKMGLVQLGKASYLSWIVVAAPFVLVFCVSYLKFLFHLPVRTRLLVAGGGVLFVLGAVGMEVVGAFVGRDVSGNVAPGAGYMEYLLAASVEELCEMLGVITFCYAMSVYLYDRQQQDLAAAPGAPVQLAAARARRQPVPTSAGRHSDTAAR</sequence>
<feature type="transmembrane region" description="Helical" evidence="2">
    <location>
        <begin position="60"/>
        <end position="80"/>
    </location>
</feature>
<feature type="transmembrane region" description="Helical" evidence="2">
    <location>
        <begin position="129"/>
        <end position="148"/>
    </location>
</feature>
<proteinExistence type="predicted"/>
<dbReference type="AlphaFoldDB" id="A0A8J3K0Z2"/>
<feature type="transmembrane region" description="Helical" evidence="2">
    <location>
        <begin position="202"/>
        <end position="227"/>
    </location>
</feature>
<comment type="caution">
    <text evidence="3">The sequence shown here is derived from an EMBL/GenBank/DDBJ whole genome shotgun (WGS) entry which is preliminary data.</text>
</comment>
<evidence type="ECO:0000256" key="1">
    <source>
        <dbReference type="SAM" id="MobiDB-lite"/>
    </source>
</evidence>
<feature type="compositionally biased region" description="Low complexity" evidence="1">
    <location>
        <begin position="246"/>
        <end position="255"/>
    </location>
</feature>
<evidence type="ECO:0000256" key="2">
    <source>
        <dbReference type="SAM" id="Phobius"/>
    </source>
</evidence>
<organism evidence="3 4">
    <name type="scientific">Catellatospora chokoriensis</name>
    <dbReference type="NCBI Taxonomy" id="310353"/>
    <lineage>
        <taxon>Bacteria</taxon>
        <taxon>Bacillati</taxon>
        <taxon>Actinomycetota</taxon>
        <taxon>Actinomycetes</taxon>
        <taxon>Micromonosporales</taxon>
        <taxon>Micromonosporaceae</taxon>
        <taxon>Catellatospora</taxon>
    </lineage>
</organism>
<keyword evidence="2" id="KW-0812">Transmembrane</keyword>
<feature type="transmembrane region" description="Helical" evidence="2">
    <location>
        <begin position="12"/>
        <end position="33"/>
    </location>
</feature>
<protein>
    <submittedName>
        <fullName evidence="3">Uncharacterized protein</fullName>
    </submittedName>
</protein>
<reference evidence="3 4" key="1">
    <citation type="submission" date="2021-01" db="EMBL/GenBank/DDBJ databases">
        <title>Whole genome shotgun sequence of Catellatospora chokoriensis NBRC 107358.</title>
        <authorList>
            <person name="Komaki H."/>
            <person name="Tamura T."/>
        </authorList>
    </citation>
    <scope>NUCLEOTIDE SEQUENCE [LARGE SCALE GENOMIC DNA]</scope>
    <source>
        <strain evidence="3 4">NBRC 107358</strain>
    </source>
</reference>
<evidence type="ECO:0000313" key="4">
    <source>
        <dbReference type="Proteomes" id="UP000619293"/>
    </source>
</evidence>
<keyword evidence="2" id="KW-1133">Transmembrane helix</keyword>
<dbReference type="Proteomes" id="UP000619293">
    <property type="component" value="Unassembled WGS sequence"/>
</dbReference>
<keyword evidence="2" id="KW-0472">Membrane</keyword>
<feature type="transmembrane region" description="Helical" evidence="2">
    <location>
        <begin position="92"/>
        <end position="109"/>
    </location>
</feature>
<feature type="region of interest" description="Disordered" evidence="1">
    <location>
        <begin position="246"/>
        <end position="267"/>
    </location>
</feature>
<evidence type="ECO:0000313" key="3">
    <source>
        <dbReference type="EMBL" id="GIF94667.1"/>
    </source>
</evidence>